<comment type="subcellular location">
    <subcellularLocation>
        <location evidence="1">Membrane</location>
    </subcellularLocation>
</comment>
<evidence type="ECO:0000313" key="7">
    <source>
        <dbReference type="EMBL" id="MFC5006515.1"/>
    </source>
</evidence>
<dbReference type="PANTHER" id="PTHR10465">
    <property type="entry name" value="TRANSMEMBRANE GTPASE FZO1"/>
    <property type="match status" value="1"/>
</dbReference>
<reference evidence="8" key="1">
    <citation type="journal article" date="2019" name="Int. J. Syst. Evol. Microbiol.">
        <title>The Global Catalogue of Microorganisms (GCM) 10K type strain sequencing project: providing services to taxonomists for standard genome sequencing and annotation.</title>
        <authorList>
            <consortium name="The Broad Institute Genomics Platform"/>
            <consortium name="The Broad Institute Genome Sequencing Center for Infectious Disease"/>
            <person name="Wu L."/>
            <person name="Ma J."/>
        </authorList>
    </citation>
    <scope>NUCLEOTIDE SEQUENCE [LARGE SCALE GENOMIC DNA]</scope>
    <source>
        <strain evidence="8">CGMCC 4.7152</strain>
    </source>
</reference>
<organism evidence="7 8">
    <name type="scientific">Dactylosporangium cerinum</name>
    <dbReference type="NCBI Taxonomy" id="1434730"/>
    <lineage>
        <taxon>Bacteria</taxon>
        <taxon>Bacillati</taxon>
        <taxon>Actinomycetota</taxon>
        <taxon>Actinomycetes</taxon>
        <taxon>Micromonosporales</taxon>
        <taxon>Micromonosporaceae</taxon>
        <taxon>Dactylosporangium</taxon>
    </lineage>
</organism>
<evidence type="ECO:0000256" key="5">
    <source>
        <dbReference type="ARBA" id="ARBA00023136"/>
    </source>
</evidence>
<feature type="domain" description="Dynamin N-terminal" evidence="6">
    <location>
        <begin position="43"/>
        <end position="176"/>
    </location>
</feature>
<protein>
    <submittedName>
        <fullName evidence="7">Dynamin family protein</fullName>
    </submittedName>
</protein>
<keyword evidence="3" id="KW-0378">Hydrolase</keyword>
<name>A0ABV9WEX9_9ACTN</name>
<keyword evidence="5" id="KW-0472">Membrane</keyword>
<dbReference type="PANTHER" id="PTHR10465:SF0">
    <property type="entry name" value="SARCALUMENIN"/>
    <property type="match status" value="1"/>
</dbReference>
<evidence type="ECO:0000256" key="2">
    <source>
        <dbReference type="ARBA" id="ARBA00022741"/>
    </source>
</evidence>
<dbReference type="EMBL" id="JBHSIU010000105">
    <property type="protein sequence ID" value="MFC5006515.1"/>
    <property type="molecule type" value="Genomic_DNA"/>
</dbReference>
<evidence type="ECO:0000256" key="4">
    <source>
        <dbReference type="ARBA" id="ARBA00023134"/>
    </source>
</evidence>
<dbReference type="InterPro" id="IPR027417">
    <property type="entry name" value="P-loop_NTPase"/>
</dbReference>
<proteinExistence type="predicted"/>
<dbReference type="SUPFAM" id="SSF52540">
    <property type="entry name" value="P-loop containing nucleoside triphosphate hydrolases"/>
    <property type="match status" value="1"/>
</dbReference>
<evidence type="ECO:0000256" key="3">
    <source>
        <dbReference type="ARBA" id="ARBA00022801"/>
    </source>
</evidence>
<keyword evidence="4" id="KW-0342">GTP-binding</keyword>
<evidence type="ECO:0000313" key="8">
    <source>
        <dbReference type="Proteomes" id="UP001595912"/>
    </source>
</evidence>
<dbReference type="Pfam" id="PF00350">
    <property type="entry name" value="Dynamin_N"/>
    <property type="match status" value="1"/>
</dbReference>
<evidence type="ECO:0000259" key="6">
    <source>
        <dbReference type="Pfam" id="PF00350"/>
    </source>
</evidence>
<comment type="caution">
    <text evidence="7">The sequence shown here is derived from an EMBL/GenBank/DDBJ whole genome shotgun (WGS) entry which is preliminary data.</text>
</comment>
<dbReference type="Proteomes" id="UP001595912">
    <property type="component" value="Unassembled WGS sequence"/>
</dbReference>
<gene>
    <name evidence="7" type="ORF">ACFPIJ_52935</name>
</gene>
<dbReference type="InterPro" id="IPR045063">
    <property type="entry name" value="Dynamin_N"/>
</dbReference>
<keyword evidence="2" id="KW-0547">Nucleotide-binding</keyword>
<evidence type="ECO:0000256" key="1">
    <source>
        <dbReference type="ARBA" id="ARBA00004370"/>
    </source>
</evidence>
<dbReference type="Gene3D" id="3.40.50.300">
    <property type="entry name" value="P-loop containing nucleotide triphosphate hydrolases"/>
    <property type="match status" value="1"/>
</dbReference>
<dbReference type="RefSeq" id="WP_380127141.1">
    <property type="nucleotide sequence ID" value="NZ_JBHSIU010000105.1"/>
</dbReference>
<keyword evidence="8" id="KW-1185">Reference proteome</keyword>
<accession>A0ABV9WEX9</accession>
<sequence length="509" mass="53965">MEHPLSDRLAAACAEAAARVRSDAAVAAVARARARLADRTLRVAVGGRVNAGKSTIVNAMLGHRLAPTGSTECTKIAAWFEYHHQDQLVVHWRDGRPPETVPAKPGGGIPDDLPHSHTEVSHFVARATDRRIGREFVIVDTPGSDSLSGLDDYSMGTIRQADALVYVTEDAGEVNRAALEGFRADVSGAHLSRQNVIAVLSWVDKIADHEPPERRRVVAARMARRAARDLRALVCEVVPVAGLLAQTARGADFTELHAAALRRLAAADPVTRADLLLADEMFLDGAPELGVDRSMRADLLRLLDRYGVEEAFNAIDRGAVAASAILAGLEEVSGINDLLSAIHRRFQAAADPVRAGAAAAALERELAAARRQIATDPAERAAVADLLTVVRTIRRDPATRITALLAAVSAYETGALPLDGRAADELTQIAHGETPAQRLGLPGDASPGQVRAEAGARIDRWRAVEYQLPPHSSPHATVVLEVLEQLFLDAGPAHQAGAGTSGAARSSNG</sequence>
<dbReference type="InterPro" id="IPR027094">
    <property type="entry name" value="Mitofusin_fam"/>
</dbReference>